<reference evidence="3 4" key="1">
    <citation type="submission" date="2019-08" db="EMBL/GenBank/DDBJ databases">
        <authorList>
            <person name="Seo Y.L."/>
        </authorList>
    </citation>
    <scope>NUCLEOTIDE SEQUENCE [LARGE SCALE GENOMIC DNA]</scope>
    <source>
        <strain evidence="3 4">MaA-C15</strain>
    </source>
</reference>
<dbReference type="NCBIfam" id="TIGR01552">
    <property type="entry name" value="phd_fam"/>
    <property type="match status" value="1"/>
</dbReference>
<comment type="function">
    <text evidence="2">Antitoxin component of a type II toxin-antitoxin (TA) system.</text>
</comment>
<accession>A0A5D4H3V0</accession>
<evidence type="ECO:0000313" key="4">
    <source>
        <dbReference type="Proteomes" id="UP000323258"/>
    </source>
</evidence>
<protein>
    <recommendedName>
        <fullName evidence="2">Antitoxin</fullName>
    </recommendedName>
</protein>
<dbReference type="AlphaFoldDB" id="A0A5D4H3V0"/>
<dbReference type="Proteomes" id="UP000323258">
    <property type="component" value="Unassembled WGS sequence"/>
</dbReference>
<sequence>MVVHVSKSRFKAKALELMRQVEASGEPIVITDHGKPALELKPIGAKPARDPLERLRGSLLFYDRPFDPVDEEEWDTLK</sequence>
<gene>
    <name evidence="3" type="ORF">FY036_03700</name>
</gene>
<evidence type="ECO:0000313" key="3">
    <source>
        <dbReference type="EMBL" id="TYR34933.1"/>
    </source>
</evidence>
<dbReference type="RefSeq" id="WP_148913349.1">
    <property type="nucleotide sequence ID" value="NZ_VSZS01000054.1"/>
</dbReference>
<organism evidence="3 4">
    <name type="scientific">Neoaquamicrobium microcysteis</name>
    <dbReference type="NCBI Taxonomy" id="2682781"/>
    <lineage>
        <taxon>Bacteria</taxon>
        <taxon>Pseudomonadati</taxon>
        <taxon>Pseudomonadota</taxon>
        <taxon>Alphaproteobacteria</taxon>
        <taxon>Hyphomicrobiales</taxon>
        <taxon>Phyllobacteriaceae</taxon>
        <taxon>Neoaquamicrobium</taxon>
    </lineage>
</organism>
<dbReference type="EMBL" id="VSZS01000054">
    <property type="protein sequence ID" value="TYR34933.1"/>
    <property type="molecule type" value="Genomic_DNA"/>
</dbReference>
<reference evidence="3 4" key="2">
    <citation type="submission" date="2019-09" db="EMBL/GenBank/DDBJ databases">
        <title>Mesorhizobium sp. MaA-C15 isolated from Microcystis aeruginosa.</title>
        <authorList>
            <person name="Jeong S.E."/>
            <person name="Jin H.M."/>
            <person name="Jeon C.O."/>
        </authorList>
    </citation>
    <scope>NUCLEOTIDE SEQUENCE [LARGE SCALE GENOMIC DNA]</scope>
    <source>
        <strain evidence="3 4">MaA-C15</strain>
    </source>
</reference>
<dbReference type="SUPFAM" id="SSF143120">
    <property type="entry name" value="YefM-like"/>
    <property type="match status" value="1"/>
</dbReference>
<comment type="similarity">
    <text evidence="1 2">Belongs to the phD/YefM antitoxin family.</text>
</comment>
<evidence type="ECO:0000256" key="2">
    <source>
        <dbReference type="RuleBase" id="RU362080"/>
    </source>
</evidence>
<evidence type="ECO:0000256" key="1">
    <source>
        <dbReference type="ARBA" id="ARBA00009981"/>
    </source>
</evidence>
<name>A0A5D4H3V0_9HYPH</name>
<keyword evidence="4" id="KW-1185">Reference proteome</keyword>
<proteinExistence type="inferred from homology"/>
<comment type="caution">
    <text evidence="3">The sequence shown here is derived from an EMBL/GenBank/DDBJ whole genome shotgun (WGS) entry which is preliminary data.</text>
</comment>
<dbReference type="OrthoDB" id="963455at2"/>
<dbReference type="InterPro" id="IPR006442">
    <property type="entry name" value="Antitoxin_Phd/YefM"/>
</dbReference>
<dbReference type="Pfam" id="PF02604">
    <property type="entry name" value="PhdYeFM_antitox"/>
    <property type="match status" value="1"/>
</dbReference>
<dbReference type="InterPro" id="IPR036165">
    <property type="entry name" value="YefM-like_sf"/>
</dbReference>
<dbReference type="Gene3D" id="3.40.1620.10">
    <property type="entry name" value="YefM-like domain"/>
    <property type="match status" value="1"/>
</dbReference>